<feature type="domain" description="C-type lectin" evidence="3">
    <location>
        <begin position="183"/>
        <end position="305"/>
    </location>
</feature>
<dbReference type="Proteomes" id="UP001148018">
    <property type="component" value="Unassembled WGS sequence"/>
</dbReference>
<sequence length="604" mass="68186">GWLVFRGRCYLVSWQTADWAYGQQHCQGEGGHLAVIRTPEDQGFLFWAEGEPNNHIDEDCGYMVKTRKVERVAIRSWFDAPCSHFWPFIYVLPPPHPSSPVTSDASECRRGTWTSCGAAPRSVSIRRRRRLPQSQAMEPSTNREGAYSKLTEDDGPPGQPTRFGPLGPGRVAPVLCPEGWLVFQGRCYLVSQQSADWASGQRYCQGQGGHLAVIRTPEDQGFLWDQLPRGHWNAYWIGLSDEDTEGHWKWVDGTPLIGGFWAEGEPNNHIDEDCGYMVKTTVTERVAIRSWVDAPCKAFWPFICQRDPALWSTAAPVLCPEGWLVFQGRCYLVSKQTANWASGQQHCQGEGGHLAVIRTPEDQGFLWDQLPRGHWNAYWIGLSDEDTEGHWKWVDGTPLIGGFWAEGEPNNDIDEDCGYMVKTTVTERVAIRSWVDAPCKAFWPFICQRDPALWSTAAPVLCPEGWLVFQGRCYLVSKQTANWASGQQHCQGEGGHLAVIRTPEDQGFLWDQLPRGHWNAYWIGLSDEDTEGHWKWVDGTPLIGGFWAEGEPNNDIDEDCGYMVKTTVTERVAIRSWVDAPCTAFWPFICQRDPLPTEPVQVLG</sequence>
<dbReference type="InterPro" id="IPR016186">
    <property type="entry name" value="C-type_lectin-like/link_sf"/>
</dbReference>
<dbReference type="CDD" id="cd03590">
    <property type="entry name" value="CLECT_DC-SIGN_like"/>
    <property type="match status" value="3"/>
</dbReference>
<dbReference type="OrthoDB" id="9906043at2759"/>
<evidence type="ECO:0000313" key="5">
    <source>
        <dbReference type="Proteomes" id="UP001148018"/>
    </source>
</evidence>
<dbReference type="InterPro" id="IPR001304">
    <property type="entry name" value="C-type_lectin-like"/>
</dbReference>
<gene>
    <name evidence="4" type="ORF">NHX12_024158</name>
</gene>
<dbReference type="Pfam" id="PF00059">
    <property type="entry name" value="Lectin_C"/>
    <property type="match status" value="3"/>
</dbReference>
<protein>
    <recommendedName>
        <fullName evidence="3">C-type lectin domain-containing protein</fullName>
    </recommendedName>
</protein>
<dbReference type="EMBL" id="JANIIK010000039">
    <property type="protein sequence ID" value="KAJ3609641.1"/>
    <property type="molecule type" value="Genomic_DNA"/>
</dbReference>
<dbReference type="Gene3D" id="3.10.100.10">
    <property type="entry name" value="Mannose-Binding Protein A, subunit A"/>
    <property type="match status" value="4"/>
</dbReference>
<dbReference type="AlphaFoldDB" id="A0A9Q0ITB8"/>
<dbReference type="EMBL" id="JANIIK010000039">
    <property type="protein sequence ID" value="KAJ3609640.1"/>
    <property type="molecule type" value="Genomic_DNA"/>
</dbReference>
<feature type="domain" description="C-type lectin" evidence="3">
    <location>
        <begin position="326"/>
        <end position="448"/>
    </location>
</feature>
<dbReference type="InterPro" id="IPR033989">
    <property type="entry name" value="CD209-like_CTLD"/>
</dbReference>
<feature type="compositionally biased region" description="Polar residues" evidence="2">
    <location>
        <begin position="132"/>
        <end position="143"/>
    </location>
</feature>
<keyword evidence="1" id="KW-0430">Lectin</keyword>
<dbReference type="EMBL" id="JANIIK010000039">
    <property type="protein sequence ID" value="KAJ3609639.1"/>
    <property type="molecule type" value="Genomic_DNA"/>
</dbReference>
<dbReference type="SMART" id="SM00034">
    <property type="entry name" value="CLECT"/>
    <property type="match status" value="4"/>
</dbReference>
<evidence type="ECO:0000256" key="2">
    <source>
        <dbReference type="SAM" id="MobiDB-lite"/>
    </source>
</evidence>
<dbReference type="PROSITE" id="PS50041">
    <property type="entry name" value="C_TYPE_LECTIN_2"/>
    <property type="match status" value="3"/>
</dbReference>
<dbReference type="InterPro" id="IPR050111">
    <property type="entry name" value="C-type_lectin/snaclec_domain"/>
</dbReference>
<evidence type="ECO:0000259" key="3">
    <source>
        <dbReference type="PROSITE" id="PS50041"/>
    </source>
</evidence>
<dbReference type="GO" id="GO:0030246">
    <property type="term" value="F:carbohydrate binding"/>
    <property type="evidence" value="ECO:0007669"/>
    <property type="project" value="UniProtKB-KW"/>
</dbReference>
<organism evidence="4 5">
    <name type="scientific">Muraenolepis orangiensis</name>
    <name type="common">Patagonian moray cod</name>
    <dbReference type="NCBI Taxonomy" id="630683"/>
    <lineage>
        <taxon>Eukaryota</taxon>
        <taxon>Metazoa</taxon>
        <taxon>Chordata</taxon>
        <taxon>Craniata</taxon>
        <taxon>Vertebrata</taxon>
        <taxon>Euteleostomi</taxon>
        <taxon>Actinopterygii</taxon>
        <taxon>Neopterygii</taxon>
        <taxon>Teleostei</taxon>
        <taxon>Neoteleostei</taxon>
        <taxon>Acanthomorphata</taxon>
        <taxon>Zeiogadaria</taxon>
        <taxon>Gadariae</taxon>
        <taxon>Gadiformes</taxon>
        <taxon>Muraenolepidoidei</taxon>
        <taxon>Muraenolepididae</taxon>
        <taxon>Muraenolepis</taxon>
    </lineage>
</organism>
<feature type="non-terminal residue" evidence="4">
    <location>
        <position position="604"/>
    </location>
</feature>
<feature type="domain" description="C-type lectin" evidence="3">
    <location>
        <begin position="469"/>
        <end position="591"/>
    </location>
</feature>
<comment type="caution">
    <text evidence="4">The sequence shown here is derived from an EMBL/GenBank/DDBJ whole genome shotgun (WGS) entry which is preliminary data.</text>
</comment>
<feature type="region of interest" description="Disordered" evidence="2">
    <location>
        <begin position="127"/>
        <end position="166"/>
    </location>
</feature>
<accession>A0A9Q0ITB8</accession>
<proteinExistence type="predicted"/>
<dbReference type="SUPFAM" id="SSF56436">
    <property type="entry name" value="C-type lectin-like"/>
    <property type="match status" value="4"/>
</dbReference>
<name>A0A9Q0ITB8_9TELE</name>
<keyword evidence="5" id="KW-1185">Reference proteome</keyword>
<evidence type="ECO:0000256" key="1">
    <source>
        <dbReference type="ARBA" id="ARBA00022734"/>
    </source>
</evidence>
<dbReference type="InterPro" id="IPR016187">
    <property type="entry name" value="CTDL_fold"/>
</dbReference>
<dbReference type="PANTHER" id="PTHR22803">
    <property type="entry name" value="MANNOSE, PHOSPHOLIPASE, LECTIN RECEPTOR RELATED"/>
    <property type="match status" value="1"/>
</dbReference>
<evidence type="ECO:0000313" key="4">
    <source>
        <dbReference type="EMBL" id="KAJ3609640.1"/>
    </source>
</evidence>
<reference evidence="4" key="1">
    <citation type="submission" date="2022-07" db="EMBL/GenBank/DDBJ databases">
        <title>Chromosome-level genome of Muraenolepis orangiensis.</title>
        <authorList>
            <person name="Kim J."/>
        </authorList>
    </citation>
    <scope>NUCLEOTIDE SEQUENCE</scope>
    <source>
        <strain evidence="4">KU_S4_2022</strain>
        <tissue evidence="4">Muscle</tissue>
    </source>
</reference>